<dbReference type="EMBL" id="JH688050">
    <property type="protein sequence ID" value="EJD33916.1"/>
    <property type="molecule type" value="Genomic_DNA"/>
</dbReference>
<feature type="transmembrane region" description="Helical" evidence="11">
    <location>
        <begin position="97"/>
        <end position="117"/>
    </location>
</feature>
<sequence>VKRRPGVLNERRADYFKGHTAVKALMLPQFDKIKGAPTVATEDDAVAVLRSLLPHGFYLQVERRNGKPKPLKLMSAQQFSPDGHYVWLYEGPRWKTYVTGAAILLVILVGSTFQAWPDRCKELVAYALCTPIVFYAFVGVLAVLSQVLFAITSRVVAPGIWLFPNLLEDCSVLQSFVPVWAWHQPGAVAQTKRKR</sequence>
<evidence type="ECO:0000256" key="2">
    <source>
        <dbReference type="ARBA" id="ARBA00010604"/>
    </source>
</evidence>
<keyword evidence="5 11" id="KW-0812">Transmembrane</keyword>
<evidence type="ECO:0000256" key="5">
    <source>
        <dbReference type="ARBA" id="ARBA00022692"/>
    </source>
</evidence>
<dbReference type="OMA" id="PPGIWLF"/>
<gene>
    <name evidence="12" type="ORF">AURDEDRAFT_26210</name>
</gene>
<evidence type="ECO:0000313" key="12">
    <source>
        <dbReference type="EMBL" id="EJD33916.1"/>
    </source>
</evidence>
<dbReference type="FunCoup" id="J0CU97">
    <property type="interactions" value="25"/>
</dbReference>
<evidence type="ECO:0000256" key="7">
    <source>
        <dbReference type="ARBA" id="ARBA00022927"/>
    </source>
</evidence>
<evidence type="ECO:0000256" key="8">
    <source>
        <dbReference type="ARBA" id="ARBA00022989"/>
    </source>
</evidence>
<evidence type="ECO:0000256" key="11">
    <source>
        <dbReference type="SAM" id="Phobius"/>
    </source>
</evidence>
<dbReference type="OrthoDB" id="200187at2759"/>
<evidence type="ECO:0000256" key="10">
    <source>
        <dbReference type="ARBA" id="ARBA00023136"/>
    </source>
</evidence>
<evidence type="ECO:0000313" key="13">
    <source>
        <dbReference type="Proteomes" id="UP000006514"/>
    </source>
</evidence>
<dbReference type="eggNOG" id="KOG2927">
    <property type="taxonomic scope" value="Eukaryota"/>
</dbReference>
<dbReference type="GO" id="GO:0005789">
    <property type="term" value="C:endoplasmic reticulum membrane"/>
    <property type="evidence" value="ECO:0007669"/>
    <property type="project" value="UniProtKB-SubCell"/>
</dbReference>
<dbReference type="PANTHER" id="PTHR12443">
    <property type="entry name" value="TRANSLOCATION PROTEIN SEC62"/>
    <property type="match status" value="1"/>
</dbReference>
<keyword evidence="7" id="KW-0653">Protein transport</keyword>
<feature type="non-terminal residue" evidence="12">
    <location>
        <position position="1"/>
    </location>
</feature>
<evidence type="ECO:0000256" key="3">
    <source>
        <dbReference type="ARBA" id="ARBA00021257"/>
    </source>
</evidence>
<keyword evidence="9" id="KW-0811">Translocation</keyword>
<dbReference type="PANTHER" id="PTHR12443:SF9">
    <property type="entry name" value="TRANSLOCATION PROTEIN SEC62"/>
    <property type="match status" value="1"/>
</dbReference>
<dbReference type="AlphaFoldDB" id="J0CU97"/>
<keyword evidence="10 11" id="KW-0472">Membrane</keyword>
<evidence type="ECO:0000256" key="6">
    <source>
        <dbReference type="ARBA" id="ARBA00022824"/>
    </source>
</evidence>
<keyword evidence="8 11" id="KW-1133">Transmembrane helix</keyword>
<dbReference type="Pfam" id="PF03839">
    <property type="entry name" value="Sec62"/>
    <property type="match status" value="1"/>
</dbReference>
<feature type="transmembrane region" description="Helical" evidence="11">
    <location>
        <begin position="123"/>
        <end position="144"/>
    </location>
</feature>
<dbReference type="InParanoid" id="J0CU97"/>
<comment type="similarity">
    <text evidence="2">Belongs to the SEC62 family.</text>
</comment>
<proteinExistence type="inferred from homology"/>
<keyword evidence="13" id="KW-1185">Reference proteome</keyword>
<dbReference type="GO" id="GO:0031204">
    <property type="term" value="P:post-translational protein targeting to membrane, translocation"/>
    <property type="evidence" value="ECO:0007669"/>
    <property type="project" value="TreeGrafter"/>
</dbReference>
<feature type="non-terminal residue" evidence="12">
    <location>
        <position position="195"/>
    </location>
</feature>
<keyword evidence="6" id="KW-0256">Endoplasmic reticulum</keyword>
<comment type="subcellular location">
    <subcellularLocation>
        <location evidence="1">Endoplasmic reticulum membrane</location>
        <topology evidence="1">Multi-pass membrane protein</topology>
    </subcellularLocation>
</comment>
<name>J0CU97_AURST</name>
<dbReference type="InterPro" id="IPR004728">
    <property type="entry name" value="Sec62"/>
</dbReference>
<evidence type="ECO:0000256" key="1">
    <source>
        <dbReference type="ARBA" id="ARBA00004477"/>
    </source>
</evidence>
<dbReference type="Proteomes" id="UP000006514">
    <property type="component" value="Unassembled WGS sequence"/>
</dbReference>
<accession>J0CU97</accession>
<organism evidence="12 13">
    <name type="scientific">Auricularia subglabra (strain TFB-10046 / SS5)</name>
    <name type="common">White-rot fungus</name>
    <name type="synonym">Auricularia delicata (strain TFB10046)</name>
    <dbReference type="NCBI Taxonomy" id="717982"/>
    <lineage>
        <taxon>Eukaryota</taxon>
        <taxon>Fungi</taxon>
        <taxon>Dikarya</taxon>
        <taxon>Basidiomycota</taxon>
        <taxon>Agaricomycotina</taxon>
        <taxon>Agaricomycetes</taxon>
        <taxon>Auriculariales</taxon>
        <taxon>Auriculariaceae</taxon>
        <taxon>Auricularia</taxon>
    </lineage>
</organism>
<reference evidence="13" key="1">
    <citation type="journal article" date="2012" name="Science">
        <title>The Paleozoic origin of enzymatic lignin decomposition reconstructed from 31 fungal genomes.</title>
        <authorList>
            <person name="Floudas D."/>
            <person name="Binder M."/>
            <person name="Riley R."/>
            <person name="Barry K."/>
            <person name="Blanchette R.A."/>
            <person name="Henrissat B."/>
            <person name="Martinez A.T."/>
            <person name="Otillar R."/>
            <person name="Spatafora J.W."/>
            <person name="Yadav J.S."/>
            <person name="Aerts A."/>
            <person name="Benoit I."/>
            <person name="Boyd A."/>
            <person name="Carlson A."/>
            <person name="Copeland A."/>
            <person name="Coutinho P.M."/>
            <person name="de Vries R.P."/>
            <person name="Ferreira P."/>
            <person name="Findley K."/>
            <person name="Foster B."/>
            <person name="Gaskell J."/>
            <person name="Glotzer D."/>
            <person name="Gorecki P."/>
            <person name="Heitman J."/>
            <person name="Hesse C."/>
            <person name="Hori C."/>
            <person name="Igarashi K."/>
            <person name="Jurgens J.A."/>
            <person name="Kallen N."/>
            <person name="Kersten P."/>
            <person name="Kohler A."/>
            <person name="Kuees U."/>
            <person name="Kumar T.K.A."/>
            <person name="Kuo A."/>
            <person name="LaButti K."/>
            <person name="Larrondo L.F."/>
            <person name="Lindquist E."/>
            <person name="Ling A."/>
            <person name="Lombard V."/>
            <person name="Lucas S."/>
            <person name="Lundell T."/>
            <person name="Martin R."/>
            <person name="McLaughlin D.J."/>
            <person name="Morgenstern I."/>
            <person name="Morin E."/>
            <person name="Murat C."/>
            <person name="Nagy L.G."/>
            <person name="Nolan M."/>
            <person name="Ohm R.A."/>
            <person name="Patyshakuliyeva A."/>
            <person name="Rokas A."/>
            <person name="Ruiz-Duenas F.J."/>
            <person name="Sabat G."/>
            <person name="Salamov A."/>
            <person name="Samejima M."/>
            <person name="Schmutz J."/>
            <person name="Slot J.C."/>
            <person name="St John F."/>
            <person name="Stenlid J."/>
            <person name="Sun H."/>
            <person name="Sun S."/>
            <person name="Syed K."/>
            <person name="Tsang A."/>
            <person name="Wiebenga A."/>
            <person name="Young D."/>
            <person name="Pisabarro A."/>
            <person name="Eastwood D.C."/>
            <person name="Martin F."/>
            <person name="Cullen D."/>
            <person name="Grigoriev I.V."/>
            <person name="Hibbett D.S."/>
        </authorList>
    </citation>
    <scope>NUCLEOTIDE SEQUENCE [LARGE SCALE GENOMIC DNA]</scope>
    <source>
        <strain evidence="13">TFB10046</strain>
    </source>
</reference>
<protein>
    <recommendedName>
        <fullName evidence="3">Translocation protein SEC62</fullName>
    </recommendedName>
</protein>
<evidence type="ECO:0000256" key="4">
    <source>
        <dbReference type="ARBA" id="ARBA00022448"/>
    </source>
</evidence>
<keyword evidence="4" id="KW-0813">Transport</keyword>
<dbReference type="KEGG" id="adl:AURDEDRAFT_26210"/>
<evidence type="ECO:0000256" key="9">
    <source>
        <dbReference type="ARBA" id="ARBA00023010"/>
    </source>
</evidence>